<protein>
    <submittedName>
        <fullName evidence="2">SEC-C motif-containing protein</fullName>
    </submittedName>
</protein>
<accession>A0A4Y8WYH0</accession>
<dbReference type="InterPro" id="IPR004027">
    <property type="entry name" value="SEC_C_motif"/>
</dbReference>
<dbReference type="Gene3D" id="3.10.450.50">
    <property type="match status" value="1"/>
</dbReference>
<gene>
    <name evidence="2" type="ORF">BJ976_001927</name>
</gene>
<reference evidence="2 3" key="1">
    <citation type="submission" date="2020-08" db="EMBL/GenBank/DDBJ databases">
        <title>Sequencing the genomes of 1000 actinobacteria strains.</title>
        <authorList>
            <person name="Klenk H.-P."/>
        </authorList>
    </citation>
    <scope>NUCLEOTIDE SEQUENCE [LARGE SCALE GENOMIC DNA]</scope>
    <source>
        <strain evidence="2 3">DSM 19079</strain>
    </source>
</reference>
<proteinExistence type="predicted"/>
<dbReference type="EMBL" id="JACHMC010000001">
    <property type="protein sequence ID" value="MBB4883576.1"/>
    <property type="molecule type" value="Genomic_DNA"/>
</dbReference>
<dbReference type="Pfam" id="PF17775">
    <property type="entry name" value="YchJ_M-like"/>
    <property type="match status" value="1"/>
</dbReference>
<name>A0A4Y8WYH0_9MICC</name>
<feature type="domain" description="YchJ-like middle NTF2-like" evidence="1">
    <location>
        <begin position="71"/>
        <end position="156"/>
    </location>
</feature>
<evidence type="ECO:0000259" key="1">
    <source>
        <dbReference type="Pfam" id="PF17775"/>
    </source>
</evidence>
<dbReference type="InterPro" id="IPR048469">
    <property type="entry name" value="YchJ-like_M"/>
</dbReference>
<dbReference type="SUPFAM" id="SSF54427">
    <property type="entry name" value="NTF2-like"/>
    <property type="match status" value="1"/>
</dbReference>
<evidence type="ECO:0000313" key="3">
    <source>
        <dbReference type="Proteomes" id="UP000560081"/>
    </source>
</evidence>
<dbReference type="Proteomes" id="UP000560081">
    <property type="component" value="Unassembled WGS sequence"/>
</dbReference>
<comment type="caution">
    <text evidence="2">The sequence shown here is derived from an EMBL/GenBank/DDBJ whole genome shotgun (WGS) entry which is preliminary data.</text>
</comment>
<keyword evidence="3" id="KW-1185">Reference proteome</keyword>
<sequence>MTRAQPAAEPCPCGRGLAYPDCCGRWHAAFAANGTLAAPTAEDLMRSRYTAFARLGEVDPATDDGARTVAAMVAYLRATWAPETRPAAADLTPGPEETPTVFTRLAVTDTTGGGPFDTVGTVTFTALGQDASGGRVRMTEHSRFRREGGVWRYVDGDVAG</sequence>
<dbReference type="AlphaFoldDB" id="A0A4Y8WYH0"/>
<dbReference type="RefSeq" id="WP_135030727.1">
    <property type="nucleotide sequence ID" value="NZ_BMLA01000014.1"/>
</dbReference>
<dbReference type="InterPro" id="IPR032710">
    <property type="entry name" value="NTF2-like_dom_sf"/>
</dbReference>
<dbReference type="OrthoDB" id="21421at2"/>
<dbReference type="Pfam" id="PF02810">
    <property type="entry name" value="SEC-C"/>
    <property type="match status" value="1"/>
</dbReference>
<evidence type="ECO:0000313" key="2">
    <source>
        <dbReference type="EMBL" id="MBB4883576.1"/>
    </source>
</evidence>
<organism evidence="2 3">
    <name type="scientific">Micrococcus flavus</name>
    <dbReference type="NCBI Taxonomy" id="384602"/>
    <lineage>
        <taxon>Bacteria</taxon>
        <taxon>Bacillati</taxon>
        <taxon>Actinomycetota</taxon>
        <taxon>Actinomycetes</taxon>
        <taxon>Micrococcales</taxon>
        <taxon>Micrococcaceae</taxon>
        <taxon>Micrococcus</taxon>
    </lineage>
</organism>